<proteinExistence type="predicted"/>
<reference evidence="1 2" key="1">
    <citation type="submission" date="2024-11" db="EMBL/GenBank/DDBJ databases">
        <authorList>
            <person name="Lucas J.A."/>
        </authorList>
    </citation>
    <scope>NUCLEOTIDE SEQUENCE [LARGE SCALE GENOMIC DNA]</scope>
    <source>
        <strain evidence="1 2">Z 5.4</strain>
    </source>
</reference>
<name>A0ABW8RIP3_9BACI</name>
<gene>
    <name evidence="1" type="ORF">ACJEBI_13490</name>
</gene>
<dbReference type="EMBL" id="JBJHQH010000009">
    <property type="protein sequence ID" value="MFK9092497.1"/>
    <property type="molecule type" value="Genomic_DNA"/>
</dbReference>
<evidence type="ECO:0000313" key="2">
    <source>
        <dbReference type="Proteomes" id="UP001623041"/>
    </source>
</evidence>
<dbReference type="RefSeq" id="WP_406581076.1">
    <property type="nucleotide sequence ID" value="NZ_JBJHQH010000009.1"/>
</dbReference>
<sequence length="124" mass="14312">MKNLMGRAIANIYVKIVKGKVEWYAQSQLPIIIEGMEMQTDENRSYLNLMAGKIVYVSQEAFAFAEDGEKYENLHEWQQDDVKIAYNVAVSFDKYTGLPSSFDIDIDKYDMMESYCYSLSDSNT</sequence>
<keyword evidence="2" id="KW-1185">Reference proteome</keyword>
<organism evidence="1 2">
    <name type="scientific">Bacillus salipaludis</name>
    <dbReference type="NCBI Taxonomy" id="2547811"/>
    <lineage>
        <taxon>Bacteria</taxon>
        <taxon>Bacillati</taxon>
        <taxon>Bacillota</taxon>
        <taxon>Bacilli</taxon>
        <taxon>Bacillales</taxon>
        <taxon>Bacillaceae</taxon>
        <taxon>Bacillus</taxon>
    </lineage>
</organism>
<accession>A0ABW8RIP3</accession>
<comment type="caution">
    <text evidence="1">The sequence shown here is derived from an EMBL/GenBank/DDBJ whole genome shotgun (WGS) entry which is preliminary data.</text>
</comment>
<protein>
    <submittedName>
        <fullName evidence="1">Uncharacterized protein</fullName>
    </submittedName>
</protein>
<evidence type="ECO:0000313" key="1">
    <source>
        <dbReference type="EMBL" id="MFK9092497.1"/>
    </source>
</evidence>
<dbReference type="Proteomes" id="UP001623041">
    <property type="component" value="Unassembled WGS sequence"/>
</dbReference>